<evidence type="ECO:0000313" key="3">
    <source>
        <dbReference type="Proteomes" id="UP000186026"/>
    </source>
</evidence>
<dbReference type="GO" id="GO:0008237">
    <property type="term" value="F:metallopeptidase activity"/>
    <property type="evidence" value="ECO:0007669"/>
    <property type="project" value="InterPro"/>
</dbReference>
<name>A0A1N7KHF1_9BACT</name>
<dbReference type="Gene3D" id="3.40.390.10">
    <property type="entry name" value="Collagenase (Catalytic Domain)"/>
    <property type="match status" value="1"/>
</dbReference>
<dbReference type="GO" id="GO:0006508">
    <property type="term" value="P:proteolysis"/>
    <property type="evidence" value="ECO:0007669"/>
    <property type="project" value="InterPro"/>
</dbReference>
<dbReference type="Pfam" id="PF12388">
    <property type="entry name" value="Peptidase_M57"/>
    <property type="match status" value="1"/>
</dbReference>
<dbReference type="SUPFAM" id="SSF55486">
    <property type="entry name" value="Metalloproteases ('zincins'), catalytic domain"/>
    <property type="match status" value="1"/>
</dbReference>
<evidence type="ECO:0000313" key="2">
    <source>
        <dbReference type="EMBL" id="SIS60977.1"/>
    </source>
</evidence>
<dbReference type="Pfam" id="PF18885">
    <property type="entry name" value="DUF5648"/>
    <property type="match status" value="1"/>
</dbReference>
<reference evidence="3" key="1">
    <citation type="submission" date="2017-01" db="EMBL/GenBank/DDBJ databases">
        <authorList>
            <person name="Varghese N."/>
            <person name="Submissions S."/>
        </authorList>
    </citation>
    <scope>NUCLEOTIDE SEQUENCE [LARGE SCALE GENOMIC DNA]</scope>
    <source>
        <strain evidence="3">DSM 46698</strain>
    </source>
</reference>
<dbReference type="InterPro" id="IPR024653">
    <property type="entry name" value="Peptidase_M10/M27/M57"/>
</dbReference>
<dbReference type="InterPro" id="IPR043708">
    <property type="entry name" value="DUF5648"/>
</dbReference>
<organism evidence="2 3">
    <name type="scientific">Belliella pelovolcani</name>
    <dbReference type="NCBI Taxonomy" id="529505"/>
    <lineage>
        <taxon>Bacteria</taxon>
        <taxon>Pseudomonadati</taxon>
        <taxon>Bacteroidota</taxon>
        <taxon>Cytophagia</taxon>
        <taxon>Cytophagales</taxon>
        <taxon>Cyclobacteriaceae</taxon>
        <taxon>Belliella</taxon>
    </lineage>
</organism>
<dbReference type="AlphaFoldDB" id="A0A1N7KHF1"/>
<dbReference type="OrthoDB" id="785995at2"/>
<keyword evidence="3" id="KW-1185">Reference proteome</keyword>
<dbReference type="RefSeq" id="WP_084565777.1">
    <property type="nucleotide sequence ID" value="NZ_FTOP01000002.1"/>
</dbReference>
<dbReference type="CDD" id="cd04268">
    <property type="entry name" value="ZnMc_MMP_like"/>
    <property type="match status" value="1"/>
</dbReference>
<feature type="domain" description="Peptidase metallopeptidase" evidence="1">
    <location>
        <begin position="110"/>
        <end position="274"/>
    </location>
</feature>
<dbReference type="GO" id="GO:0008270">
    <property type="term" value="F:zinc ion binding"/>
    <property type="evidence" value="ECO:0007669"/>
    <property type="project" value="InterPro"/>
</dbReference>
<dbReference type="InterPro" id="IPR024079">
    <property type="entry name" value="MetalloPept_cat_dom_sf"/>
</dbReference>
<dbReference type="InterPro" id="IPR006026">
    <property type="entry name" value="Peptidase_Metallo"/>
</dbReference>
<dbReference type="SMART" id="SM00235">
    <property type="entry name" value="ZnMc"/>
    <property type="match status" value="1"/>
</dbReference>
<proteinExistence type="predicted"/>
<sequence>MKLMTFTKIICIFFLLGITCLFSCSTEIEDGIELEKELVSLDSQDTEFIESLNLFLRTYNIPNDKISEHDDHFLIDGCIHLTKEELNRNFAKKISGNKLNGENLQATTNALINYTPGVKRTITYRIADIPTSGPQNWRPNIQEAMAAWSNIRNFNFNFVETTSSTADITFVEFNNMSAIASASWPQNGNPGTIIRVNLNYSNLPSSQKTFVMAHEIGHTLGFRHTDWNLQNEGQGVIGANLVRGTWNNDNASVMNSGLFHPNIPNWQNFSRYDILAGRTIYPFDNGERPLYTYYKNLSGNKKSHNWTGNWNEFGLSANGFTYRGVTGFIYNYQKSQTVPLYRYQNSVGYYYLSRNPNLQTNFPDFQNRVLIGYVYNSPSEDNIPVYEYYNSSEGHFFTSNFNDAWMSGSGWSGGGIAFYVGK</sequence>
<dbReference type="Proteomes" id="UP000186026">
    <property type="component" value="Unassembled WGS sequence"/>
</dbReference>
<accession>A0A1N7KHF1</accession>
<protein>
    <submittedName>
        <fullName evidence="2">Dual-action HEIGH metallo-peptidase</fullName>
    </submittedName>
</protein>
<gene>
    <name evidence="2" type="ORF">SAMN05421761_10280</name>
</gene>
<dbReference type="EMBL" id="FTOP01000002">
    <property type="protein sequence ID" value="SIS60977.1"/>
    <property type="molecule type" value="Genomic_DNA"/>
</dbReference>
<evidence type="ECO:0000259" key="1">
    <source>
        <dbReference type="SMART" id="SM00235"/>
    </source>
</evidence>